<evidence type="ECO:0000256" key="3">
    <source>
        <dbReference type="ARBA" id="ARBA00022448"/>
    </source>
</evidence>
<keyword evidence="5 8" id="KW-0812">Transmembrane</keyword>
<organism evidence="10 11">
    <name type="scientific">Candidatus Borkfalkia faecipullorum</name>
    <dbReference type="NCBI Taxonomy" id="2838510"/>
    <lineage>
        <taxon>Bacteria</taxon>
        <taxon>Bacillati</taxon>
        <taxon>Bacillota</taxon>
        <taxon>Clostridia</taxon>
        <taxon>Christensenellales</taxon>
        <taxon>Christensenellaceae</taxon>
        <taxon>Candidatus Borkfalkia</taxon>
    </lineage>
</organism>
<dbReference type="Gene3D" id="1.10.3720.10">
    <property type="entry name" value="MetI-like"/>
    <property type="match status" value="1"/>
</dbReference>
<evidence type="ECO:0000259" key="9">
    <source>
        <dbReference type="PROSITE" id="PS50928"/>
    </source>
</evidence>
<dbReference type="InterPro" id="IPR005672">
    <property type="entry name" value="Phosphate_PstA"/>
</dbReference>
<evidence type="ECO:0000313" key="10">
    <source>
        <dbReference type="EMBL" id="HIX07071.1"/>
    </source>
</evidence>
<feature type="transmembrane region" description="Helical" evidence="8">
    <location>
        <begin position="212"/>
        <end position="232"/>
    </location>
</feature>
<feature type="transmembrane region" description="Helical" evidence="8">
    <location>
        <begin position="95"/>
        <end position="122"/>
    </location>
</feature>
<evidence type="ECO:0000313" key="11">
    <source>
        <dbReference type="Proteomes" id="UP000824204"/>
    </source>
</evidence>
<evidence type="ECO:0000256" key="1">
    <source>
        <dbReference type="ARBA" id="ARBA00004651"/>
    </source>
</evidence>
<dbReference type="PROSITE" id="PS50928">
    <property type="entry name" value="ABC_TM1"/>
    <property type="match status" value="1"/>
</dbReference>
<dbReference type="Pfam" id="PF00528">
    <property type="entry name" value="BPD_transp_1"/>
    <property type="match status" value="1"/>
</dbReference>
<dbReference type="InterPro" id="IPR000515">
    <property type="entry name" value="MetI-like"/>
</dbReference>
<dbReference type="Proteomes" id="UP000824204">
    <property type="component" value="Unassembled WGS sequence"/>
</dbReference>
<dbReference type="InterPro" id="IPR035906">
    <property type="entry name" value="MetI-like_sf"/>
</dbReference>
<feature type="transmembrane region" description="Helical" evidence="8">
    <location>
        <begin position="134"/>
        <end position="153"/>
    </location>
</feature>
<evidence type="ECO:0000256" key="8">
    <source>
        <dbReference type="RuleBase" id="RU363043"/>
    </source>
</evidence>
<accession>A0A9D1V6L3</accession>
<feature type="transmembrane region" description="Helical" evidence="8">
    <location>
        <begin position="45"/>
        <end position="70"/>
    </location>
</feature>
<keyword evidence="4 8" id="KW-1003">Cell membrane</keyword>
<dbReference type="PANTHER" id="PTHR43470:SF3">
    <property type="entry name" value="PHOSPHATE TRANSPORT SYSTEM PERMEASE PROTEIN PSTA-RELATED"/>
    <property type="match status" value="1"/>
</dbReference>
<comment type="similarity">
    <text evidence="2 8">Belongs to the binding-protein-dependent transport system permease family. CysTW subfamily.</text>
</comment>
<feature type="transmembrane region" description="Helical" evidence="8">
    <location>
        <begin position="282"/>
        <end position="303"/>
    </location>
</feature>
<feature type="domain" description="ABC transmembrane type-1" evidence="9">
    <location>
        <begin position="96"/>
        <end position="300"/>
    </location>
</feature>
<comment type="subcellular location">
    <subcellularLocation>
        <location evidence="1 8">Cell membrane</location>
        <topology evidence="1 8">Multi-pass membrane protein</topology>
    </subcellularLocation>
</comment>
<dbReference type="GO" id="GO:0005315">
    <property type="term" value="F:phosphate transmembrane transporter activity"/>
    <property type="evidence" value="ECO:0007669"/>
    <property type="project" value="InterPro"/>
</dbReference>
<dbReference type="PANTHER" id="PTHR43470">
    <property type="entry name" value="PHOSPHATE TRANSPORT SYSTEM PERMEASE PROTEIN PSTA-RELATED"/>
    <property type="match status" value="1"/>
</dbReference>
<gene>
    <name evidence="10" type="primary">pstA</name>
    <name evidence="10" type="ORF">H9741_01185</name>
</gene>
<dbReference type="NCBIfam" id="TIGR00974">
    <property type="entry name" value="3a0107s02c"/>
    <property type="match status" value="1"/>
</dbReference>
<evidence type="ECO:0000256" key="5">
    <source>
        <dbReference type="ARBA" id="ARBA00022692"/>
    </source>
</evidence>
<dbReference type="EMBL" id="DXFX01000013">
    <property type="protein sequence ID" value="HIX07071.1"/>
    <property type="molecule type" value="Genomic_DNA"/>
</dbReference>
<reference evidence="10" key="2">
    <citation type="submission" date="2021-04" db="EMBL/GenBank/DDBJ databases">
        <authorList>
            <person name="Gilroy R."/>
        </authorList>
    </citation>
    <scope>NUCLEOTIDE SEQUENCE</scope>
    <source>
        <strain evidence="10">811</strain>
    </source>
</reference>
<evidence type="ECO:0000256" key="7">
    <source>
        <dbReference type="ARBA" id="ARBA00023136"/>
    </source>
</evidence>
<evidence type="ECO:0000256" key="4">
    <source>
        <dbReference type="ARBA" id="ARBA00022475"/>
    </source>
</evidence>
<name>A0A9D1V6L3_9FIRM</name>
<comment type="caution">
    <text evidence="10">The sequence shown here is derived from an EMBL/GenBank/DDBJ whole genome shotgun (WGS) entry which is preliminary data.</text>
</comment>
<dbReference type="GO" id="GO:0035435">
    <property type="term" value="P:phosphate ion transmembrane transport"/>
    <property type="evidence" value="ECO:0007669"/>
    <property type="project" value="InterPro"/>
</dbReference>
<evidence type="ECO:0000256" key="2">
    <source>
        <dbReference type="ARBA" id="ARBA00007069"/>
    </source>
</evidence>
<reference evidence="10" key="1">
    <citation type="journal article" date="2021" name="PeerJ">
        <title>Extensive microbial diversity within the chicken gut microbiome revealed by metagenomics and culture.</title>
        <authorList>
            <person name="Gilroy R."/>
            <person name="Ravi A."/>
            <person name="Getino M."/>
            <person name="Pursley I."/>
            <person name="Horton D.L."/>
            <person name="Alikhan N.F."/>
            <person name="Baker D."/>
            <person name="Gharbi K."/>
            <person name="Hall N."/>
            <person name="Watson M."/>
            <person name="Adriaenssens E.M."/>
            <person name="Foster-Nyarko E."/>
            <person name="Jarju S."/>
            <person name="Secka A."/>
            <person name="Antonio M."/>
            <person name="Oren A."/>
            <person name="Chaudhuri R.R."/>
            <person name="La Ragione R."/>
            <person name="Hildebrand F."/>
            <person name="Pallen M.J."/>
        </authorList>
    </citation>
    <scope>NUCLEOTIDE SEQUENCE</scope>
    <source>
        <strain evidence="10">811</strain>
    </source>
</reference>
<dbReference type="GO" id="GO:0005886">
    <property type="term" value="C:plasma membrane"/>
    <property type="evidence" value="ECO:0007669"/>
    <property type="project" value="UniProtKB-SubCell"/>
</dbReference>
<dbReference type="CDD" id="cd06261">
    <property type="entry name" value="TM_PBP2"/>
    <property type="match status" value="1"/>
</dbReference>
<keyword evidence="3" id="KW-0813">Transport</keyword>
<feature type="transmembrane region" description="Helical" evidence="8">
    <location>
        <begin position="159"/>
        <end position="182"/>
    </location>
</feature>
<dbReference type="AlphaFoldDB" id="A0A9D1V6L3"/>
<dbReference type="SUPFAM" id="SSF161098">
    <property type="entry name" value="MetI-like"/>
    <property type="match status" value="1"/>
</dbReference>
<keyword evidence="7 8" id="KW-0472">Membrane</keyword>
<sequence>MAEKVKTAYLTAQKEEVDVSKIVPINRQTWRDKLRAYTKKPFSMAAMLLVLLAALITALVVFWIIIYTLVQGIPHINAKMFSWTWTKENQSILPALINTLIVAALSLVIAVPIGVFAAIFLAEYAKSTNVFVKIVRMAAETLSGIPSIVYGIFGNILFVGILFGYSLLSGILTMSIMILPLIMRTTEESLLAVPQSFREGSFALGAGKLRTIFVIILPSAMSGIISGIILALGRVIGETAALIYSAGSPINVKHPSGLMDSGCTLSVFLYSLMSEGLHVGQAWATAVVLIVLVVLINGAAEFVGNKLKKEYN</sequence>
<keyword evidence="6 8" id="KW-1133">Transmembrane helix</keyword>
<evidence type="ECO:0000256" key="6">
    <source>
        <dbReference type="ARBA" id="ARBA00022989"/>
    </source>
</evidence>
<protein>
    <recommendedName>
        <fullName evidence="8">Phosphate transport system permease protein PstA</fullName>
    </recommendedName>
</protein>
<proteinExistence type="inferred from homology"/>